<dbReference type="Proteomes" id="UP001501729">
    <property type="component" value="Unassembled WGS sequence"/>
</dbReference>
<dbReference type="AlphaFoldDB" id="A0AAV3UE40"/>
<comment type="caution">
    <text evidence="6">The sequence shown here is derived from an EMBL/GenBank/DDBJ whole genome shotgun (WGS) entry which is preliminary data.</text>
</comment>
<dbReference type="PRINTS" id="PR00413">
    <property type="entry name" value="HADHALOGNASE"/>
</dbReference>
<comment type="cofactor">
    <cofactor evidence="1">
        <name>Mg(2+)</name>
        <dbReference type="ChEBI" id="CHEBI:18420"/>
    </cofactor>
</comment>
<evidence type="ECO:0000256" key="2">
    <source>
        <dbReference type="ARBA" id="ARBA00007958"/>
    </source>
</evidence>
<name>A0AAV3UE40_9EURY</name>
<dbReference type="NCBIfam" id="TIGR01549">
    <property type="entry name" value="HAD-SF-IA-v1"/>
    <property type="match status" value="1"/>
</dbReference>
<evidence type="ECO:0000313" key="6">
    <source>
        <dbReference type="EMBL" id="GAA5045245.1"/>
    </source>
</evidence>
<comment type="similarity">
    <text evidence="2">Belongs to the HAD-like hydrolase superfamily.</text>
</comment>
<dbReference type="SUPFAM" id="SSF56784">
    <property type="entry name" value="HAD-like"/>
    <property type="match status" value="1"/>
</dbReference>
<evidence type="ECO:0000256" key="4">
    <source>
        <dbReference type="ARBA" id="ARBA00022801"/>
    </source>
</evidence>
<protein>
    <submittedName>
        <fullName evidence="6">HAD-IA family hydrolase</fullName>
    </submittedName>
</protein>
<sequence length="218" mass="23554">MRVTAVGFDLDDTLAVTDQSRATLLSDAAEAVSAPALSRDDYLNAHSQHLATETREPIFEDLLPEGSEISSETLTEAYRNAILDALTPLTGVPGLLDTLREQYRVGLLTNGPVVAQRGKITQLGWEPYFDTTIVTGELDAGKPDSRAFGALCTELETPPEEAVYVGDDPEMDVLGANDAGMMTIQVLYPDGPEPEPAADAYIDRDELVLRLPDLLSSF</sequence>
<dbReference type="InterPro" id="IPR051400">
    <property type="entry name" value="HAD-like_hydrolase"/>
</dbReference>
<evidence type="ECO:0000256" key="5">
    <source>
        <dbReference type="ARBA" id="ARBA00022842"/>
    </source>
</evidence>
<dbReference type="GeneID" id="68611868"/>
<keyword evidence="5" id="KW-0460">Magnesium</keyword>
<dbReference type="GO" id="GO:0046872">
    <property type="term" value="F:metal ion binding"/>
    <property type="evidence" value="ECO:0007669"/>
    <property type="project" value="UniProtKB-KW"/>
</dbReference>
<dbReference type="GO" id="GO:0044281">
    <property type="term" value="P:small molecule metabolic process"/>
    <property type="evidence" value="ECO:0007669"/>
    <property type="project" value="UniProtKB-ARBA"/>
</dbReference>
<keyword evidence="3" id="KW-0479">Metal-binding</keyword>
<evidence type="ECO:0000256" key="1">
    <source>
        <dbReference type="ARBA" id="ARBA00001946"/>
    </source>
</evidence>
<dbReference type="SFLD" id="SFLDG01129">
    <property type="entry name" value="C1.5:_HAD__Beta-PGM__Phosphata"/>
    <property type="match status" value="1"/>
</dbReference>
<dbReference type="GO" id="GO:0016791">
    <property type="term" value="F:phosphatase activity"/>
    <property type="evidence" value="ECO:0007669"/>
    <property type="project" value="TreeGrafter"/>
</dbReference>
<gene>
    <name evidence="6" type="ORF">GCM10025751_12880</name>
</gene>
<dbReference type="RefSeq" id="WP_227776075.1">
    <property type="nucleotide sequence ID" value="NZ_BAABKX010000001.1"/>
</dbReference>
<dbReference type="InterPro" id="IPR023214">
    <property type="entry name" value="HAD_sf"/>
</dbReference>
<organism evidence="6 7">
    <name type="scientific">Haladaptatus pallidirubidus</name>
    <dbReference type="NCBI Taxonomy" id="1008152"/>
    <lineage>
        <taxon>Archaea</taxon>
        <taxon>Methanobacteriati</taxon>
        <taxon>Methanobacteriota</taxon>
        <taxon>Stenosarchaea group</taxon>
        <taxon>Halobacteria</taxon>
        <taxon>Halobacteriales</taxon>
        <taxon>Haladaptataceae</taxon>
        <taxon>Haladaptatus</taxon>
    </lineage>
</organism>
<dbReference type="InterPro" id="IPR006439">
    <property type="entry name" value="HAD-SF_hydro_IA"/>
</dbReference>
<keyword evidence="4 6" id="KW-0378">Hydrolase</keyword>
<reference evidence="6 7" key="1">
    <citation type="journal article" date="2019" name="Int. J. Syst. Evol. Microbiol.">
        <title>The Global Catalogue of Microorganisms (GCM) 10K type strain sequencing project: providing services to taxonomists for standard genome sequencing and annotation.</title>
        <authorList>
            <consortium name="The Broad Institute Genomics Platform"/>
            <consortium name="The Broad Institute Genome Sequencing Center for Infectious Disease"/>
            <person name="Wu L."/>
            <person name="Ma J."/>
        </authorList>
    </citation>
    <scope>NUCLEOTIDE SEQUENCE [LARGE SCALE GENOMIC DNA]</scope>
    <source>
        <strain evidence="6 7">JCM 17504</strain>
    </source>
</reference>
<dbReference type="PANTHER" id="PTHR46470">
    <property type="entry name" value="N-ACYLNEURAMINATE-9-PHOSPHATASE"/>
    <property type="match status" value="1"/>
</dbReference>
<dbReference type="SFLD" id="SFLDS00003">
    <property type="entry name" value="Haloacid_Dehalogenase"/>
    <property type="match status" value="1"/>
</dbReference>
<proteinExistence type="inferred from homology"/>
<dbReference type="Gene3D" id="1.20.120.710">
    <property type="entry name" value="Haloacid dehalogenase hydrolase-like domain"/>
    <property type="match status" value="1"/>
</dbReference>
<dbReference type="EMBL" id="BAABKX010000001">
    <property type="protein sequence ID" value="GAA5045245.1"/>
    <property type="molecule type" value="Genomic_DNA"/>
</dbReference>
<keyword evidence="7" id="KW-1185">Reference proteome</keyword>
<accession>A0AAV3UE40</accession>
<dbReference type="InterPro" id="IPR036412">
    <property type="entry name" value="HAD-like_sf"/>
</dbReference>
<dbReference type="InterPro" id="IPR041492">
    <property type="entry name" value="HAD_2"/>
</dbReference>
<dbReference type="PANTHER" id="PTHR46470:SF2">
    <property type="entry name" value="GLYCERALDEHYDE 3-PHOSPHATE PHOSPHATASE"/>
    <property type="match status" value="1"/>
</dbReference>
<evidence type="ECO:0000313" key="7">
    <source>
        <dbReference type="Proteomes" id="UP001501729"/>
    </source>
</evidence>
<dbReference type="NCBIfam" id="TIGR01509">
    <property type="entry name" value="HAD-SF-IA-v3"/>
    <property type="match status" value="1"/>
</dbReference>
<dbReference type="Gene3D" id="3.40.50.1000">
    <property type="entry name" value="HAD superfamily/HAD-like"/>
    <property type="match status" value="1"/>
</dbReference>
<evidence type="ECO:0000256" key="3">
    <source>
        <dbReference type="ARBA" id="ARBA00022723"/>
    </source>
</evidence>
<dbReference type="Pfam" id="PF13419">
    <property type="entry name" value="HAD_2"/>
    <property type="match status" value="1"/>
</dbReference>